<gene>
    <name evidence="1" type="ORF">FPE_LOCUS3852</name>
</gene>
<evidence type="ECO:0000313" key="2">
    <source>
        <dbReference type="Proteomes" id="UP000834106"/>
    </source>
</evidence>
<accession>A0AAD1YSE3</accession>
<reference evidence="1" key="1">
    <citation type="submission" date="2023-05" db="EMBL/GenBank/DDBJ databases">
        <authorList>
            <person name="Huff M."/>
        </authorList>
    </citation>
    <scope>NUCLEOTIDE SEQUENCE</scope>
</reference>
<evidence type="ECO:0000313" key="1">
    <source>
        <dbReference type="EMBL" id="CAI9756422.1"/>
    </source>
</evidence>
<sequence>MLLRGGAFSAYNAGISENQSTFKISNSIFWKKGNGFVLCNSSDHAQKAQFLRVLAVATGEAKTKQQETSNEPTLADQLRFGRLTKDGLSYKERFIMTQL</sequence>
<protein>
    <submittedName>
        <fullName evidence="1">Uncharacterized protein</fullName>
    </submittedName>
</protein>
<organism evidence="1 2">
    <name type="scientific">Fraxinus pennsylvanica</name>
    <dbReference type="NCBI Taxonomy" id="56036"/>
    <lineage>
        <taxon>Eukaryota</taxon>
        <taxon>Viridiplantae</taxon>
        <taxon>Streptophyta</taxon>
        <taxon>Embryophyta</taxon>
        <taxon>Tracheophyta</taxon>
        <taxon>Spermatophyta</taxon>
        <taxon>Magnoliopsida</taxon>
        <taxon>eudicotyledons</taxon>
        <taxon>Gunneridae</taxon>
        <taxon>Pentapetalae</taxon>
        <taxon>asterids</taxon>
        <taxon>lamiids</taxon>
        <taxon>Lamiales</taxon>
        <taxon>Oleaceae</taxon>
        <taxon>Oleeae</taxon>
        <taxon>Fraxinus</taxon>
    </lineage>
</organism>
<dbReference type="AlphaFoldDB" id="A0AAD1YSE3"/>
<dbReference type="Proteomes" id="UP000834106">
    <property type="component" value="Chromosome 2"/>
</dbReference>
<dbReference type="EMBL" id="OU503037">
    <property type="protein sequence ID" value="CAI9756422.1"/>
    <property type="molecule type" value="Genomic_DNA"/>
</dbReference>
<proteinExistence type="predicted"/>
<name>A0AAD1YSE3_9LAMI</name>
<keyword evidence="2" id="KW-1185">Reference proteome</keyword>